<evidence type="ECO:0000256" key="2">
    <source>
        <dbReference type="ARBA" id="ARBA00005005"/>
    </source>
</evidence>
<sequence>MDELTLEYRQNKAIITLNNPQKLNALTLEQYYLLASYLREAAKRPDIHITVLTGTGRFFSAGIDLKWTKAKESTPGNAAPEELHPRHAATNSLAHIPDVTEAFYNHPNILITVLNGPVVGLSAALVAYSDFVYATPHTYLLAPFTTLGIAAEGGSTAIFIQRLGVAKANEALLLSKRISGAELVQAGFVNAVFETGEDGGGGGEQGILGQVLEVVDREFARLKIASVLENKRLMRGQFVPNLAAQTLKETLAVVASVEGVIAQRKKGRL</sequence>
<dbReference type="FunFam" id="3.90.226.10:FF:000048">
    <property type="entry name" value="3,2-trans-enoyl-CoA isomerase"/>
    <property type="match status" value="1"/>
</dbReference>
<accession>A0AAD4Q366</accession>
<dbReference type="Gene3D" id="3.90.226.10">
    <property type="entry name" value="2-enoyl-CoA Hydratase, Chain A, domain 1"/>
    <property type="match status" value="1"/>
</dbReference>
<dbReference type="Pfam" id="PF00378">
    <property type="entry name" value="ECH_1"/>
    <property type="match status" value="1"/>
</dbReference>
<dbReference type="InterPro" id="IPR029045">
    <property type="entry name" value="ClpP/crotonase-like_dom_sf"/>
</dbReference>
<dbReference type="InterPro" id="IPR051053">
    <property type="entry name" value="ECH/Chromodomain_protein"/>
</dbReference>
<comment type="subcellular location">
    <subcellularLocation>
        <location evidence="1">Peroxisome</location>
    </subcellularLocation>
</comment>
<reference evidence="6" key="1">
    <citation type="submission" date="2021-12" db="EMBL/GenBank/DDBJ databases">
        <title>Convergent genome expansion in fungi linked to evolution of root-endophyte symbiosis.</title>
        <authorList>
            <consortium name="DOE Joint Genome Institute"/>
            <person name="Ke Y.-H."/>
            <person name="Bonito G."/>
            <person name="Liao H.-L."/>
            <person name="Looney B."/>
            <person name="Rojas-Flechas A."/>
            <person name="Nash J."/>
            <person name="Hameed K."/>
            <person name="Schadt C."/>
            <person name="Martin F."/>
            <person name="Crous P.W."/>
            <person name="Miettinen O."/>
            <person name="Magnuson J.K."/>
            <person name="Labbe J."/>
            <person name="Jacobson D."/>
            <person name="Doktycz M.J."/>
            <person name="Veneault-Fourrey C."/>
            <person name="Kuo A."/>
            <person name="Mondo S."/>
            <person name="Calhoun S."/>
            <person name="Riley R."/>
            <person name="Ohm R."/>
            <person name="LaButti K."/>
            <person name="Andreopoulos B."/>
            <person name="Pangilinan J."/>
            <person name="Nolan M."/>
            <person name="Tritt A."/>
            <person name="Clum A."/>
            <person name="Lipzen A."/>
            <person name="Daum C."/>
            <person name="Barry K."/>
            <person name="Grigoriev I.V."/>
            <person name="Vilgalys R."/>
        </authorList>
    </citation>
    <scope>NUCLEOTIDE SEQUENCE</scope>
    <source>
        <strain evidence="6">PMI_201</strain>
    </source>
</reference>
<dbReference type="CDD" id="cd06558">
    <property type="entry name" value="crotonase-like"/>
    <property type="match status" value="1"/>
</dbReference>
<comment type="pathway">
    <text evidence="2">Lipid metabolism; fatty acid beta-oxidation.</text>
</comment>
<proteinExistence type="inferred from homology"/>
<evidence type="ECO:0000256" key="4">
    <source>
        <dbReference type="ARBA" id="ARBA00023140"/>
    </source>
</evidence>
<dbReference type="GeneID" id="70252028"/>
<dbReference type="AlphaFoldDB" id="A0AAD4Q366"/>
<evidence type="ECO:0000256" key="5">
    <source>
        <dbReference type="ARBA" id="ARBA00023235"/>
    </source>
</evidence>
<evidence type="ECO:0000313" key="7">
    <source>
        <dbReference type="Proteomes" id="UP001201262"/>
    </source>
</evidence>
<evidence type="ECO:0000313" key="6">
    <source>
        <dbReference type="EMBL" id="KAH8701093.1"/>
    </source>
</evidence>
<name>A0AAD4Q366_9EURO</name>
<dbReference type="InterPro" id="IPR001753">
    <property type="entry name" value="Enoyl-CoA_hydra/iso"/>
</dbReference>
<evidence type="ECO:0000256" key="3">
    <source>
        <dbReference type="ARBA" id="ARBA00005254"/>
    </source>
</evidence>
<dbReference type="GO" id="GO:0005782">
    <property type="term" value="C:peroxisomal matrix"/>
    <property type="evidence" value="ECO:0007669"/>
    <property type="project" value="TreeGrafter"/>
</dbReference>
<dbReference type="GO" id="GO:0006635">
    <property type="term" value="P:fatty acid beta-oxidation"/>
    <property type="evidence" value="ECO:0007669"/>
    <property type="project" value="TreeGrafter"/>
</dbReference>
<gene>
    <name evidence="6" type="ORF">BGW36DRAFT_448016</name>
</gene>
<evidence type="ECO:0000256" key="1">
    <source>
        <dbReference type="ARBA" id="ARBA00004275"/>
    </source>
</evidence>
<comment type="similarity">
    <text evidence="3">Belongs to the enoyl-CoA hydratase/isomerase family.</text>
</comment>
<dbReference type="GO" id="GO:0004165">
    <property type="term" value="F:delta(3)-delta(2)-enoyl-CoA isomerase activity"/>
    <property type="evidence" value="ECO:0007669"/>
    <property type="project" value="UniProtKB-ARBA"/>
</dbReference>
<comment type="caution">
    <text evidence="6">The sequence shown here is derived from an EMBL/GenBank/DDBJ whole genome shotgun (WGS) entry which is preliminary data.</text>
</comment>
<dbReference type="RefSeq" id="XP_046074799.1">
    <property type="nucleotide sequence ID" value="XM_046221741.1"/>
</dbReference>
<dbReference type="SUPFAM" id="SSF52096">
    <property type="entry name" value="ClpP/crotonase"/>
    <property type="match status" value="1"/>
</dbReference>
<dbReference type="EMBL" id="JAJTJA010000004">
    <property type="protein sequence ID" value="KAH8701093.1"/>
    <property type="molecule type" value="Genomic_DNA"/>
</dbReference>
<dbReference type="Proteomes" id="UP001201262">
    <property type="component" value="Unassembled WGS sequence"/>
</dbReference>
<dbReference type="PANTHER" id="PTHR43684:SF1">
    <property type="entry name" value="ENOYL-COA DELTA ISOMERASE 2"/>
    <property type="match status" value="1"/>
</dbReference>
<protein>
    <submittedName>
        <fullName evidence="6">ClpP/crotonase-like domain-containing protein</fullName>
    </submittedName>
</protein>
<keyword evidence="4" id="KW-0576">Peroxisome</keyword>
<dbReference type="PANTHER" id="PTHR43684">
    <property type="match status" value="1"/>
</dbReference>
<keyword evidence="5" id="KW-0413">Isomerase</keyword>
<organism evidence="6 7">
    <name type="scientific">Talaromyces proteolyticus</name>
    <dbReference type="NCBI Taxonomy" id="1131652"/>
    <lineage>
        <taxon>Eukaryota</taxon>
        <taxon>Fungi</taxon>
        <taxon>Dikarya</taxon>
        <taxon>Ascomycota</taxon>
        <taxon>Pezizomycotina</taxon>
        <taxon>Eurotiomycetes</taxon>
        <taxon>Eurotiomycetidae</taxon>
        <taxon>Eurotiales</taxon>
        <taxon>Trichocomaceae</taxon>
        <taxon>Talaromyces</taxon>
        <taxon>Talaromyces sect. Bacilispori</taxon>
    </lineage>
</organism>
<keyword evidence="7" id="KW-1185">Reference proteome</keyword>